<dbReference type="PROSITE" id="PS50883">
    <property type="entry name" value="EAL"/>
    <property type="match status" value="1"/>
</dbReference>
<dbReference type="Proteomes" id="UP000248887">
    <property type="component" value="Unassembled WGS sequence"/>
</dbReference>
<evidence type="ECO:0000259" key="3">
    <source>
        <dbReference type="PROSITE" id="PS50887"/>
    </source>
</evidence>
<dbReference type="InterPro" id="IPR029787">
    <property type="entry name" value="Nucleotide_cyclase"/>
</dbReference>
<dbReference type="PANTHER" id="PTHR44757">
    <property type="entry name" value="DIGUANYLATE CYCLASE DGCP"/>
    <property type="match status" value="1"/>
</dbReference>
<reference evidence="4 5" key="1">
    <citation type="submission" date="2017-08" db="EMBL/GenBank/DDBJ databases">
        <title>Infants hospitalized years apart are colonized by the same room-sourced microbial strains.</title>
        <authorList>
            <person name="Brooks B."/>
            <person name="Olm M.R."/>
            <person name="Firek B.A."/>
            <person name="Baker R."/>
            <person name="Thomas B.C."/>
            <person name="Morowitz M.J."/>
            <person name="Banfield J.F."/>
        </authorList>
    </citation>
    <scope>NUCLEOTIDE SEQUENCE [LARGE SCALE GENOMIC DNA]</scope>
    <source>
        <strain evidence="4">S2_005_001_R2_27</strain>
    </source>
</reference>
<evidence type="ECO:0000313" key="4">
    <source>
        <dbReference type="EMBL" id="PZQ82022.1"/>
    </source>
</evidence>
<dbReference type="NCBIfam" id="TIGR00254">
    <property type="entry name" value="GGDEF"/>
    <property type="match status" value="1"/>
</dbReference>
<dbReference type="SMART" id="SM00052">
    <property type="entry name" value="EAL"/>
    <property type="match status" value="1"/>
</dbReference>
<dbReference type="Gene3D" id="3.20.20.450">
    <property type="entry name" value="EAL domain"/>
    <property type="match status" value="1"/>
</dbReference>
<name>A0A2W5QYI1_ANCNO</name>
<feature type="transmembrane region" description="Helical" evidence="1">
    <location>
        <begin position="302"/>
        <end position="325"/>
    </location>
</feature>
<evidence type="ECO:0000259" key="2">
    <source>
        <dbReference type="PROSITE" id="PS50883"/>
    </source>
</evidence>
<protein>
    <recommendedName>
        <fullName evidence="6">Bifunctional diguanylate cyclase/phosphodiesterase</fullName>
    </recommendedName>
</protein>
<evidence type="ECO:0000256" key="1">
    <source>
        <dbReference type="SAM" id="Phobius"/>
    </source>
</evidence>
<dbReference type="SUPFAM" id="SSF55073">
    <property type="entry name" value="Nucleotide cyclase"/>
    <property type="match status" value="1"/>
</dbReference>
<dbReference type="AlphaFoldDB" id="A0A2W5QYI1"/>
<dbReference type="Pfam" id="PF05228">
    <property type="entry name" value="CHASE4"/>
    <property type="match status" value="1"/>
</dbReference>
<dbReference type="InterPro" id="IPR007892">
    <property type="entry name" value="CHASE4"/>
</dbReference>
<dbReference type="PROSITE" id="PS50887">
    <property type="entry name" value="GGDEF"/>
    <property type="match status" value="1"/>
</dbReference>
<dbReference type="PANTHER" id="PTHR44757:SF2">
    <property type="entry name" value="BIOFILM ARCHITECTURE MAINTENANCE PROTEIN MBAA"/>
    <property type="match status" value="1"/>
</dbReference>
<gene>
    <name evidence="4" type="ORF">DI549_12660</name>
</gene>
<evidence type="ECO:0008006" key="6">
    <source>
        <dbReference type="Google" id="ProtNLM"/>
    </source>
</evidence>
<dbReference type="CDD" id="cd01949">
    <property type="entry name" value="GGDEF"/>
    <property type="match status" value="1"/>
</dbReference>
<dbReference type="Pfam" id="PF00563">
    <property type="entry name" value="EAL"/>
    <property type="match status" value="1"/>
</dbReference>
<feature type="domain" description="EAL" evidence="2">
    <location>
        <begin position="514"/>
        <end position="763"/>
    </location>
</feature>
<evidence type="ECO:0000313" key="5">
    <source>
        <dbReference type="Proteomes" id="UP000248887"/>
    </source>
</evidence>
<dbReference type="Gene3D" id="3.30.70.270">
    <property type="match status" value="1"/>
</dbReference>
<dbReference type="InterPro" id="IPR000160">
    <property type="entry name" value="GGDEF_dom"/>
</dbReference>
<dbReference type="EMBL" id="QFQD01000036">
    <property type="protein sequence ID" value="PZQ82022.1"/>
    <property type="molecule type" value="Genomic_DNA"/>
</dbReference>
<dbReference type="InterPro" id="IPR043128">
    <property type="entry name" value="Rev_trsase/Diguanyl_cyclase"/>
</dbReference>
<dbReference type="Pfam" id="PF00990">
    <property type="entry name" value="GGDEF"/>
    <property type="match status" value="1"/>
</dbReference>
<feature type="domain" description="GGDEF" evidence="3">
    <location>
        <begin position="372"/>
        <end position="505"/>
    </location>
</feature>
<keyword evidence="1" id="KW-0812">Transmembrane</keyword>
<dbReference type="InterPro" id="IPR035919">
    <property type="entry name" value="EAL_sf"/>
</dbReference>
<dbReference type="InterPro" id="IPR001633">
    <property type="entry name" value="EAL_dom"/>
</dbReference>
<organism evidence="4 5">
    <name type="scientific">Ancylobacter novellus</name>
    <name type="common">Thiobacillus novellus</name>
    <dbReference type="NCBI Taxonomy" id="921"/>
    <lineage>
        <taxon>Bacteria</taxon>
        <taxon>Pseudomonadati</taxon>
        <taxon>Pseudomonadota</taxon>
        <taxon>Alphaproteobacteria</taxon>
        <taxon>Hyphomicrobiales</taxon>
        <taxon>Xanthobacteraceae</taxon>
        <taxon>Ancylobacter</taxon>
    </lineage>
</organism>
<dbReference type="SMART" id="SM00267">
    <property type="entry name" value="GGDEF"/>
    <property type="match status" value="1"/>
</dbReference>
<dbReference type="InterPro" id="IPR052155">
    <property type="entry name" value="Biofilm_reg_signaling"/>
</dbReference>
<dbReference type="CDD" id="cd01948">
    <property type="entry name" value="EAL"/>
    <property type="match status" value="1"/>
</dbReference>
<feature type="transmembrane region" description="Helical" evidence="1">
    <location>
        <begin position="45"/>
        <end position="67"/>
    </location>
</feature>
<dbReference type="SUPFAM" id="SSF141868">
    <property type="entry name" value="EAL domain-like"/>
    <property type="match status" value="1"/>
</dbReference>
<sequence length="775" mass="84655">MGRGRMRGLFGRLAGIRSAAPLETHRLTTGHEGRGSLGYAGDRTILAVALVIAGAIVAMVAFSFLAADRVDRASRARWSQLMSESLERRANGLERDLASFAHWDESVLRTAYFLDAEWVHENFGHWLYQSQGHDRSYIILDGRVAYASIDGASVAPEQAAFDPQAILPLVRSVQETFRKQAEVAAEHPVNGKGGNEPPPVFEAAYMRVEGRPALVGAISITPDYGRVVSPERLPPIAVTVVFLANSFLRGIVAELHVNDPEIVSEPPLENRLAVRVPFRDPNTAPAWLSWVPENQGAALLRALLPALLGTAALLLAAAAITLWYARRATRELAASEALTSRLAYVDSLSGLANRAMLMRALDERLARISSEDRLALFFLDLDGFKDINDTLGHHIGDQLLAEIGARLKELALPGMLASRFGGDEFVLIASASGDNHEIEAMGALIIEAVRRPATVAGHVLSVSGSIGATVAPDHGVEASQLIRLADIAVYRAKAEGRGSIRFFEPRMEREVVRRRDLELDLRRALKDGEFTVYFQPQFSVDGEAVVGFEALVRWLHPTQGLISPGEFIPVAEQTGLVTELDLWVLRHACTQARGWGDVKIAVNLSPVDFRSERLAADVCAILKETDFPPERLEIEITENLLIGNHSEAFAALSAFRQSGIRIALDDFGSGYSSLGYIRRFRVDTIKIDRSFTQNIGRSDDAAAIIDCVVRLARALAITVTAEGVETREQLRYLQSVGCHQVQGFFLASPVAVANIGRFLERVRPASRVAGRRGAL</sequence>
<keyword evidence="1" id="KW-1133">Transmembrane helix</keyword>
<proteinExistence type="predicted"/>
<accession>A0A2W5QYI1</accession>
<comment type="caution">
    <text evidence="4">The sequence shown here is derived from an EMBL/GenBank/DDBJ whole genome shotgun (WGS) entry which is preliminary data.</text>
</comment>
<keyword evidence="1" id="KW-0472">Membrane</keyword>